<sequence length="114" mass="13565">MVKRNSISRTAVCSVVEMEIHIHNQCKKLSYLQLDIVHLLILHRFFHNFLCRLFPPNVREEQIANENHYGISTPYTDWDIPFWQSDSARMQGQHHLVLRLSMQLYALETFPELD</sequence>
<proteinExistence type="predicted"/>
<organism evidence="1 2">
    <name type="scientific">Trichinella nativa</name>
    <dbReference type="NCBI Taxonomy" id="6335"/>
    <lineage>
        <taxon>Eukaryota</taxon>
        <taxon>Metazoa</taxon>
        <taxon>Ecdysozoa</taxon>
        <taxon>Nematoda</taxon>
        <taxon>Enoplea</taxon>
        <taxon>Dorylaimia</taxon>
        <taxon>Trichinellida</taxon>
        <taxon>Trichinellidae</taxon>
        <taxon>Trichinella</taxon>
    </lineage>
</organism>
<reference evidence="1 2" key="1">
    <citation type="submission" date="2015-05" db="EMBL/GenBank/DDBJ databases">
        <title>Evolution of Trichinella species and genotypes.</title>
        <authorList>
            <person name="Korhonen P.K."/>
            <person name="Edoardo P."/>
            <person name="Giuseppe L.R."/>
            <person name="Gasser R.B."/>
        </authorList>
    </citation>
    <scope>NUCLEOTIDE SEQUENCE [LARGE SCALE GENOMIC DNA]</scope>
    <source>
        <strain evidence="1">ISS10</strain>
    </source>
</reference>
<protein>
    <submittedName>
        <fullName evidence="1">Uncharacterized protein</fullName>
    </submittedName>
</protein>
<feature type="non-terminal residue" evidence="1">
    <location>
        <position position="1"/>
    </location>
</feature>
<accession>A0A0V1LQU2</accession>
<dbReference type="OrthoDB" id="10254700at2759"/>
<name>A0A0V1LQU2_9BILA</name>
<keyword evidence="2" id="KW-1185">Reference proteome</keyword>
<evidence type="ECO:0000313" key="2">
    <source>
        <dbReference type="Proteomes" id="UP000054721"/>
    </source>
</evidence>
<evidence type="ECO:0000313" key="1">
    <source>
        <dbReference type="EMBL" id="KRZ61856.1"/>
    </source>
</evidence>
<dbReference type="AlphaFoldDB" id="A0A0V1LQU2"/>
<comment type="caution">
    <text evidence="1">The sequence shown here is derived from an EMBL/GenBank/DDBJ whole genome shotgun (WGS) entry which is preliminary data.</text>
</comment>
<dbReference type="EMBL" id="JYDW01000014">
    <property type="protein sequence ID" value="KRZ61856.1"/>
    <property type="molecule type" value="Genomic_DNA"/>
</dbReference>
<gene>
    <name evidence="1" type="ORF">T02_2016</name>
</gene>
<dbReference type="Proteomes" id="UP000054721">
    <property type="component" value="Unassembled WGS sequence"/>
</dbReference>